<keyword evidence="4" id="KW-1185">Reference proteome</keyword>
<accession>A0ABY8FBM8</accession>
<evidence type="ECO:0000313" key="3">
    <source>
        <dbReference type="EMBL" id="WFE92179.1"/>
    </source>
</evidence>
<sequence>MNYTLHVAYSMFTALLSAPAAATGMFECEPTDKAAWLSENQVTEKLAGDGWKVRRMKEDGGCWEVYGTSPDGKRVEVYLHPVSGEILLINQRGTIIYRKED</sequence>
<dbReference type="EMBL" id="CP120863">
    <property type="protein sequence ID" value="WFE92179.1"/>
    <property type="molecule type" value="Genomic_DNA"/>
</dbReference>
<name>A0ABY8FBM8_9HYPH</name>
<gene>
    <name evidence="3" type="ORF">K1718_12690</name>
</gene>
<dbReference type="Proteomes" id="UP001209803">
    <property type="component" value="Chromosome"/>
</dbReference>
<dbReference type="Pfam" id="PF13670">
    <property type="entry name" value="PepSY_2"/>
    <property type="match status" value="1"/>
</dbReference>
<feature type="chain" id="PRO_5045583959" evidence="1">
    <location>
        <begin position="23"/>
        <end position="101"/>
    </location>
</feature>
<organism evidence="3 4">
    <name type="scientific">Roseibium porphyridii</name>
    <dbReference type="NCBI Taxonomy" id="2866279"/>
    <lineage>
        <taxon>Bacteria</taxon>
        <taxon>Pseudomonadati</taxon>
        <taxon>Pseudomonadota</taxon>
        <taxon>Alphaproteobacteria</taxon>
        <taxon>Hyphomicrobiales</taxon>
        <taxon>Stappiaceae</taxon>
        <taxon>Roseibium</taxon>
    </lineage>
</organism>
<dbReference type="InterPro" id="IPR025711">
    <property type="entry name" value="PepSY"/>
</dbReference>
<keyword evidence="1" id="KW-0732">Signal</keyword>
<evidence type="ECO:0000313" key="4">
    <source>
        <dbReference type="Proteomes" id="UP001209803"/>
    </source>
</evidence>
<evidence type="ECO:0000259" key="2">
    <source>
        <dbReference type="Pfam" id="PF13670"/>
    </source>
</evidence>
<reference evidence="3 4" key="1">
    <citation type="submission" date="2023-03" db="EMBL/GenBank/DDBJ databases">
        <title>Roseibium porphyridii sp. nov. and Roseibium rhodosorbium sp. nov. isolated from marine algae, Porphyridium cruentum and Rhodosorus marinus, respectively.</title>
        <authorList>
            <person name="Lee M.W."/>
            <person name="Choi B.J."/>
            <person name="Lee J.K."/>
            <person name="Choi D.G."/>
            <person name="Baek J.H."/>
            <person name="Bayburt H."/>
            <person name="Kim J.M."/>
            <person name="Han D.M."/>
            <person name="Kim K.H."/>
            <person name="Jeon C.O."/>
        </authorList>
    </citation>
    <scope>NUCLEOTIDE SEQUENCE [LARGE SCALE GENOMIC DNA]</scope>
    <source>
        <strain evidence="3 4">KMA01</strain>
    </source>
</reference>
<proteinExistence type="predicted"/>
<dbReference type="RefSeq" id="WP_152501263.1">
    <property type="nucleotide sequence ID" value="NZ_CP120863.1"/>
</dbReference>
<feature type="signal peptide" evidence="1">
    <location>
        <begin position="1"/>
        <end position="22"/>
    </location>
</feature>
<protein>
    <submittedName>
        <fullName evidence="3">PepSY domain-containing protein</fullName>
    </submittedName>
</protein>
<feature type="domain" description="PepSY" evidence="2">
    <location>
        <begin position="10"/>
        <end position="87"/>
    </location>
</feature>
<evidence type="ECO:0000256" key="1">
    <source>
        <dbReference type="SAM" id="SignalP"/>
    </source>
</evidence>